<evidence type="ECO:0000313" key="1">
    <source>
        <dbReference type="EMBL" id="AMF92131.1"/>
    </source>
</evidence>
<dbReference type="Proteomes" id="UP000057088">
    <property type="component" value="Chromosome 1"/>
</dbReference>
<sequence length="61" mass="7189">MNALSDWSLNGQRIVLRKRFRLGDRMIEEKGGHFTLFFEILPKSPFWPVYSALIAKDMHSH</sequence>
<evidence type="ECO:0000313" key="2">
    <source>
        <dbReference type="Proteomes" id="UP000057088"/>
    </source>
</evidence>
<accession>A0ABN4KIV1</accession>
<protein>
    <submittedName>
        <fullName evidence="1">Uncharacterized protein</fullName>
    </submittedName>
</protein>
<keyword evidence="2" id="KW-1185">Reference proteome</keyword>
<gene>
    <name evidence="1" type="ORF">AL536_01210</name>
</gene>
<reference evidence="2" key="1">
    <citation type="submission" date="2015-12" db="EMBL/GenBank/DDBJ databases">
        <title>FDA dAtabase for Regulatory Grade micrObial Sequences (FDA-ARGOS): Supporting development and validation of Infectious Disease Dx tests.</title>
        <authorList>
            <person name="Hoffmann M."/>
            <person name="Allard M."/>
            <person name="Evans P."/>
            <person name="Brown E."/>
            <person name="Tallon L.J."/>
            <person name="Sadzewicz L."/>
            <person name="Sengamalay N."/>
            <person name="Ott S."/>
            <person name="Godinez A."/>
            <person name="Nagaraj S."/>
            <person name="Vyas G."/>
            <person name="Aluvathingal J."/>
            <person name="Nadendla S."/>
            <person name="Geyer C."/>
            <person name="Sichtig H."/>
        </authorList>
    </citation>
    <scope>NUCLEOTIDE SEQUENCE [LARGE SCALE GENOMIC DNA]</scope>
    <source>
        <strain evidence="2">ATCC 33809</strain>
    </source>
</reference>
<organism evidence="1 2">
    <name type="scientific">Vibrio fluvialis</name>
    <dbReference type="NCBI Taxonomy" id="676"/>
    <lineage>
        <taxon>Bacteria</taxon>
        <taxon>Pseudomonadati</taxon>
        <taxon>Pseudomonadota</taxon>
        <taxon>Gammaproteobacteria</taxon>
        <taxon>Vibrionales</taxon>
        <taxon>Vibrionaceae</taxon>
        <taxon>Vibrio</taxon>
    </lineage>
</organism>
<proteinExistence type="predicted"/>
<dbReference type="EMBL" id="CP014034">
    <property type="protein sequence ID" value="AMF92131.1"/>
    <property type="molecule type" value="Genomic_DNA"/>
</dbReference>
<name>A0ABN4KIV1_VIBFL</name>